<accession>A0A7D5G365</accession>
<evidence type="ECO:0000313" key="2">
    <source>
        <dbReference type="EMBL" id="QLG00688.1"/>
    </source>
</evidence>
<geneLocation type="plasmid" evidence="2">
    <name>pP12375-2FII</name>
</geneLocation>
<feature type="transmembrane region" description="Helical" evidence="1">
    <location>
        <begin position="120"/>
        <end position="138"/>
    </location>
</feature>
<name>A0A7D5G365_9ENTR</name>
<sequence>MLTFNDVNRDFKAILDGVADANRPVPSTLDALKVASVIPLIGVIFSTITFWAVCANLSKQGMSVNLLVDGIISGDAIPIYMSVVIGLAQMIIVLPYVSLYHSIPVEVRNSTALIATFKKGLAKGVFIYVILLLALSLACFKNETFLFSIPIIMFLATFVASLIVNLQVTKYGVGALIDKLKKILN</sequence>
<feature type="transmembrane region" description="Helical" evidence="1">
    <location>
        <begin position="145"/>
        <end position="164"/>
    </location>
</feature>
<dbReference type="AlphaFoldDB" id="A0A7D5G365"/>
<reference evidence="2" key="1">
    <citation type="submission" date="2019-12" db="EMBL/GenBank/DDBJ databases">
        <authorList>
            <person name="Zhou D."/>
        </authorList>
    </citation>
    <scope>NUCLEOTIDE SEQUENCE</scope>
    <source>
        <strain evidence="2">P12375</strain>
        <plasmid evidence="2">pP12375-2FII</plasmid>
    </source>
</reference>
<feature type="transmembrane region" description="Helical" evidence="1">
    <location>
        <begin position="37"/>
        <end position="58"/>
    </location>
</feature>
<keyword evidence="2" id="KW-0614">Plasmid</keyword>
<evidence type="ECO:0008006" key="3">
    <source>
        <dbReference type="Google" id="ProtNLM"/>
    </source>
</evidence>
<organism evidence="2">
    <name type="scientific">Leclercia adecarboxylata</name>
    <dbReference type="NCBI Taxonomy" id="83655"/>
    <lineage>
        <taxon>Bacteria</taxon>
        <taxon>Pseudomonadati</taxon>
        <taxon>Pseudomonadota</taxon>
        <taxon>Gammaproteobacteria</taxon>
        <taxon>Enterobacterales</taxon>
        <taxon>Enterobacteriaceae</taxon>
        <taxon>Leclercia</taxon>
    </lineage>
</organism>
<evidence type="ECO:0000256" key="1">
    <source>
        <dbReference type="SAM" id="Phobius"/>
    </source>
</evidence>
<proteinExistence type="predicted"/>
<dbReference type="EMBL" id="MN821365">
    <property type="protein sequence ID" value="QLG00688.1"/>
    <property type="molecule type" value="Genomic_DNA"/>
</dbReference>
<keyword evidence="1" id="KW-0472">Membrane</keyword>
<keyword evidence="1" id="KW-0812">Transmembrane</keyword>
<feature type="transmembrane region" description="Helical" evidence="1">
    <location>
        <begin position="79"/>
        <end position="100"/>
    </location>
</feature>
<keyword evidence="1" id="KW-1133">Transmembrane helix</keyword>
<protein>
    <recommendedName>
        <fullName evidence="3">Conjugal transfer protein TraS</fullName>
    </recommendedName>
</protein>